<dbReference type="InterPro" id="IPR016215">
    <property type="entry name" value="NTA_MOA"/>
</dbReference>
<evidence type="ECO:0000256" key="4">
    <source>
        <dbReference type="ARBA" id="ARBA00023033"/>
    </source>
</evidence>
<sequence length="458" mass="50858">MSKRSGQLKLGAFIYGVGHHIAAWRHPESDSSGFLKLDYYKRFAQIAERGLFDMIFVEDVPSLPEPLDTAVAHTLSARAEPVTLLSALAGVTEHIGLAGTVSTTYSEPYHVARKFASLDQLSHGRAAWNVVTTSMEAASHHFGKDHHLDHALRYERAREFVDVVTSLWDSWEEGAVLMDRIRGVFADPNKVHDVSYNGRFFNVEGPLTVPRSPQGRPVIVQAGSSDTGQEFAAQTAEVVFTAWQTLQEAQAFYHSLKSRLVKYGRTYDQLKIMPGVLPIIGSTEQEAKEKEAYLQELVVPEVGLQMVSRILRVDLSGYPLDNPVPDLPDAEEINGGKSRYQLLVDMARRDRLTIRGLIARVTGARGHQTIAGTPEQIADHLELYFNSRGCDGFNIMPPYLPGGLEEFVDHVVPILQQRGLYRTAYTGTTLREHLGLAVPDNKFISNTSGRDIHDSSVI</sequence>
<name>A0A848M2C6_PAELE</name>
<protein>
    <submittedName>
        <fullName evidence="8">LLM class flavin-dependent oxidoreductase</fullName>
    </submittedName>
</protein>
<dbReference type="EMBL" id="JABBPN010000002">
    <property type="protein sequence ID" value="NMO94895.1"/>
    <property type="molecule type" value="Genomic_DNA"/>
</dbReference>
<dbReference type="SUPFAM" id="SSF51679">
    <property type="entry name" value="Bacterial luciferase-like"/>
    <property type="match status" value="1"/>
</dbReference>
<dbReference type="InterPro" id="IPR011251">
    <property type="entry name" value="Luciferase-like_dom"/>
</dbReference>
<evidence type="ECO:0000313" key="8">
    <source>
        <dbReference type="EMBL" id="NMO94895.1"/>
    </source>
</evidence>
<dbReference type="PANTHER" id="PTHR30011">
    <property type="entry name" value="ALKANESULFONATE MONOOXYGENASE-RELATED"/>
    <property type="match status" value="1"/>
</dbReference>
<keyword evidence="3" id="KW-0560">Oxidoreductase</keyword>
<dbReference type="GO" id="GO:0016705">
    <property type="term" value="F:oxidoreductase activity, acting on paired donors, with incorporation or reduction of molecular oxygen"/>
    <property type="evidence" value="ECO:0007669"/>
    <property type="project" value="InterPro"/>
</dbReference>
<feature type="binding site" evidence="6">
    <location>
        <position position="154"/>
    </location>
    <ligand>
        <name>FMN</name>
        <dbReference type="ChEBI" id="CHEBI:58210"/>
    </ligand>
</feature>
<evidence type="ECO:0000256" key="2">
    <source>
        <dbReference type="ARBA" id="ARBA00022643"/>
    </source>
</evidence>
<dbReference type="AlphaFoldDB" id="A0A848M2C6"/>
<accession>A0A848M2C6</accession>
<dbReference type="NCBIfam" id="TIGR03860">
    <property type="entry name" value="FMN_nitrolo"/>
    <property type="match status" value="1"/>
</dbReference>
<evidence type="ECO:0000259" key="7">
    <source>
        <dbReference type="Pfam" id="PF00296"/>
    </source>
</evidence>
<comment type="similarity">
    <text evidence="5">Belongs to the NtaA/SnaA/DszA monooxygenase family.</text>
</comment>
<evidence type="ECO:0000313" key="9">
    <source>
        <dbReference type="Proteomes" id="UP000565468"/>
    </source>
</evidence>
<feature type="domain" description="Luciferase-like" evidence="7">
    <location>
        <begin position="22"/>
        <end position="386"/>
    </location>
</feature>
<dbReference type="InterPro" id="IPR036661">
    <property type="entry name" value="Luciferase-like_sf"/>
</dbReference>
<keyword evidence="4" id="KW-0503">Monooxygenase</keyword>
<keyword evidence="9" id="KW-1185">Reference proteome</keyword>
<evidence type="ECO:0000256" key="6">
    <source>
        <dbReference type="PIRSR" id="PIRSR000337-1"/>
    </source>
</evidence>
<evidence type="ECO:0000256" key="3">
    <source>
        <dbReference type="ARBA" id="ARBA00023002"/>
    </source>
</evidence>
<proteinExistence type="inferred from homology"/>
<feature type="binding site" evidence="6">
    <location>
        <position position="225"/>
    </location>
    <ligand>
        <name>FMN</name>
        <dbReference type="ChEBI" id="CHEBI:58210"/>
    </ligand>
</feature>
<feature type="binding site" evidence="6">
    <location>
        <position position="224"/>
    </location>
    <ligand>
        <name>FMN</name>
        <dbReference type="ChEBI" id="CHEBI:58210"/>
    </ligand>
</feature>
<dbReference type="Gene3D" id="3.20.20.30">
    <property type="entry name" value="Luciferase-like domain"/>
    <property type="match status" value="1"/>
</dbReference>
<dbReference type="RefSeq" id="WP_169503621.1">
    <property type="nucleotide sequence ID" value="NZ_JABBPN010000002.1"/>
</dbReference>
<gene>
    <name evidence="8" type="ORF">HII30_03705</name>
</gene>
<dbReference type="Proteomes" id="UP000565468">
    <property type="component" value="Unassembled WGS sequence"/>
</dbReference>
<dbReference type="CDD" id="cd01095">
    <property type="entry name" value="Nitrilotriacetate_monoxgenase"/>
    <property type="match status" value="1"/>
</dbReference>
<keyword evidence="2 6" id="KW-0288">FMN</keyword>
<comment type="caution">
    <text evidence="8">The sequence shown here is derived from an EMBL/GenBank/DDBJ whole genome shotgun (WGS) entry which is preliminary data.</text>
</comment>
<evidence type="ECO:0000256" key="1">
    <source>
        <dbReference type="ARBA" id="ARBA00022630"/>
    </source>
</evidence>
<keyword evidence="1 6" id="KW-0285">Flavoprotein</keyword>
<feature type="binding site" evidence="6">
    <location>
        <position position="59"/>
    </location>
    <ligand>
        <name>FMN</name>
        <dbReference type="ChEBI" id="CHEBI:58210"/>
    </ligand>
</feature>
<evidence type="ECO:0000256" key="5">
    <source>
        <dbReference type="ARBA" id="ARBA00033748"/>
    </source>
</evidence>
<reference evidence="8 9" key="1">
    <citation type="submission" date="2020-04" db="EMBL/GenBank/DDBJ databases">
        <title>Paenibacillus algicola sp. nov., a novel marine bacterium producing alginate lyase.</title>
        <authorList>
            <person name="Huang H."/>
        </authorList>
    </citation>
    <scope>NUCLEOTIDE SEQUENCE [LARGE SCALE GENOMIC DNA]</scope>
    <source>
        <strain evidence="8 9">L7-75</strain>
    </source>
</reference>
<dbReference type="PIRSF" id="PIRSF000337">
    <property type="entry name" value="NTA_MOA"/>
    <property type="match status" value="1"/>
</dbReference>
<dbReference type="GO" id="GO:0004497">
    <property type="term" value="F:monooxygenase activity"/>
    <property type="evidence" value="ECO:0007669"/>
    <property type="project" value="UniProtKB-KW"/>
</dbReference>
<feature type="binding site" evidence="6">
    <location>
        <position position="150"/>
    </location>
    <ligand>
        <name>FMN</name>
        <dbReference type="ChEBI" id="CHEBI:58210"/>
    </ligand>
</feature>
<dbReference type="PANTHER" id="PTHR30011:SF16">
    <property type="entry name" value="C2H2 FINGER DOMAIN TRANSCRIPTION FACTOR (EUROFUNG)-RELATED"/>
    <property type="match status" value="1"/>
</dbReference>
<dbReference type="Pfam" id="PF00296">
    <property type="entry name" value="Bac_luciferase"/>
    <property type="match status" value="1"/>
</dbReference>
<organism evidence="8 9">
    <name type="scientific">Paenibacillus lemnae</name>
    <dbReference type="NCBI Taxonomy" id="1330551"/>
    <lineage>
        <taxon>Bacteria</taxon>
        <taxon>Bacillati</taxon>
        <taxon>Bacillota</taxon>
        <taxon>Bacilli</taxon>
        <taxon>Bacillales</taxon>
        <taxon>Paenibacillaceae</taxon>
        <taxon>Paenibacillus</taxon>
    </lineage>
</organism>
<feature type="binding site" evidence="6">
    <location>
        <position position="100"/>
    </location>
    <ligand>
        <name>FMN</name>
        <dbReference type="ChEBI" id="CHEBI:58210"/>
    </ligand>
</feature>
<dbReference type="InterPro" id="IPR051260">
    <property type="entry name" value="Diverse_substr_monoxygenases"/>
</dbReference>